<proteinExistence type="predicted"/>
<reference evidence="2 3" key="1">
    <citation type="journal article" date="2019" name="Nat. Ecol. Evol.">
        <title>Megaphylogeny resolves global patterns of mushroom evolution.</title>
        <authorList>
            <person name="Varga T."/>
            <person name="Krizsan K."/>
            <person name="Foldi C."/>
            <person name="Dima B."/>
            <person name="Sanchez-Garcia M."/>
            <person name="Sanchez-Ramirez S."/>
            <person name="Szollosi G.J."/>
            <person name="Szarkandi J.G."/>
            <person name="Papp V."/>
            <person name="Albert L."/>
            <person name="Andreopoulos W."/>
            <person name="Angelini C."/>
            <person name="Antonin V."/>
            <person name="Barry K.W."/>
            <person name="Bougher N.L."/>
            <person name="Buchanan P."/>
            <person name="Buyck B."/>
            <person name="Bense V."/>
            <person name="Catcheside P."/>
            <person name="Chovatia M."/>
            <person name="Cooper J."/>
            <person name="Damon W."/>
            <person name="Desjardin D."/>
            <person name="Finy P."/>
            <person name="Geml J."/>
            <person name="Haridas S."/>
            <person name="Hughes K."/>
            <person name="Justo A."/>
            <person name="Karasinski D."/>
            <person name="Kautmanova I."/>
            <person name="Kiss B."/>
            <person name="Kocsube S."/>
            <person name="Kotiranta H."/>
            <person name="LaButti K.M."/>
            <person name="Lechner B.E."/>
            <person name="Liimatainen K."/>
            <person name="Lipzen A."/>
            <person name="Lukacs Z."/>
            <person name="Mihaltcheva S."/>
            <person name="Morgado L.N."/>
            <person name="Niskanen T."/>
            <person name="Noordeloos M.E."/>
            <person name="Ohm R.A."/>
            <person name="Ortiz-Santana B."/>
            <person name="Ovrebo C."/>
            <person name="Racz N."/>
            <person name="Riley R."/>
            <person name="Savchenko A."/>
            <person name="Shiryaev A."/>
            <person name="Soop K."/>
            <person name="Spirin V."/>
            <person name="Szebenyi C."/>
            <person name="Tomsovsky M."/>
            <person name="Tulloss R.E."/>
            <person name="Uehling J."/>
            <person name="Grigoriev I.V."/>
            <person name="Vagvolgyi C."/>
            <person name="Papp T."/>
            <person name="Martin F.M."/>
            <person name="Miettinen O."/>
            <person name="Hibbett D.S."/>
            <person name="Nagy L.G."/>
        </authorList>
    </citation>
    <scope>NUCLEOTIDE SEQUENCE [LARGE SCALE GENOMIC DNA]</scope>
    <source>
        <strain evidence="2 3">CBS 166.37</strain>
    </source>
</reference>
<dbReference type="AlphaFoldDB" id="A0A5C3MDR9"/>
<feature type="region of interest" description="Disordered" evidence="1">
    <location>
        <begin position="1"/>
        <end position="62"/>
    </location>
</feature>
<feature type="region of interest" description="Disordered" evidence="1">
    <location>
        <begin position="158"/>
        <end position="205"/>
    </location>
</feature>
<feature type="compositionally biased region" description="Polar residues" evidence="1">
    <location>
        <begin position="191"/>
        <end position="205"/>
    </location>
</feature>
<dbReference type="Proteomes" id="UP000308652">
    <property type="component" value="Unassembled WGS sequence"/>
</dbReference>
<feature type="compositionally biased region" description="Polar residues" evidence="1">
    <location>
        <begin position="15"/>
        <end position="29"/>
    </location>
</feature>
<sequence>MASPTKRLLTEEARTSSFTASQPTSTSDDLTARLRSLGSRVRKNVTEGYATPPSVHAFSKSKSTGYIFRSANDTLRDVYSTKGVSDMPISAKKRSRSASTSDHGNENSAHASEDDEELAMQLDSRNPDASKVSLFLQEQRGAQRPLKPLRRPRKAIMATQSLPSEAFRFSGSSGDQNVTTHTNDAEDDDWSVSTNDQTAFTPMML</sequence>
<accession>A0A5C3MDR9</accession>
<evidence type="ECO:0000256" key="1">
    <source>
        <dbReference type="SAM" id="MobiDB-lite"/>
    </source>
</evidence>
<feature type="region of interest" description="Disordered" evidence="1">
    <location>
        <begin position="85"/>
        <end position="119"/>
    </location>
</feature>
<organism evidence="2 3">
    <name type="scientific">Crucibulum laeve</name>
    <dbReference type="NCBI Taxonomy" id="68775"/>
    <lineage>
        <taxon>Eukaryota</taxon>
        <taxon>Fungi</taxon>
        <taxon>Dikarya</taxon>
        <taxon>Basidiomycota</taxon>
        <taxon>Agaricomycotina</taxon>
        <taxon>Agaricomycetes</taxon>
        <taxon>Agaricomycetidae</taxon>
        <taxon>Agaricales</taxon>
        <taxon>Agaricineae</taxon>
        <taxon>Nidulariaceae</taxon>
        <taxon>Crucibulum</taxon>
    </lineage>
</organism>
<dbReference type="OrthoDB" id="4072855at2759"/>
<gene>
    <name evidence="2" type="ORF">BDQ12DRAFT_675149</name>
</gene>
<protein>
    <submittedName>
        <fullName evidence="2">Uncharacterized protein</fullName>
    </submittedName>
</protein>
<evidence type="ECO:0000313" key="3">
    <source>
        <dbReference type="Proteomes" id="UP000308652"/>
    </source>
</evidence>
<feature type="compositionally biased region" description="Polar residues" evidence="1">
    <location>
        <begin position="100"/>
        <end position="110"/>
    </location>
</feature>
<dbReference type="EMBL" id="ML213591">
    <property type="protein sequence ID" value="TFK43544.1"/>
    <property type="molecule type" value="Genomic_DNA"/>
</dbReference>
<feature type="compositionally biased region" description="Polar residues" evidence="1">
    <location>
        <begin position="170"/>
        <end position="182"/>
    </location>
</feature>
<name>A0A5C3MDR9_9AGAR</name>
<evidence type="ECO:0000313" key="2">
    <source>
        <dbReference type="EMBL" id="TFK43544.1"/>
    </source>
</evidence>
<keyword evidence="3" id="KW-1185">Reference proteome</keyword>